<keyword evidence="4" id="KW-0949">S-adenosyl-L-methionine</keyword>
<dbReference type="PANTHER" id="PTHR43020:SF2">
    <property type="entry name" value="MITOCHONDRIAL TRNA METHYLTHIOTRANSFERASE CDK5RAP1"/>
    <property type="match status" value="1"/>
</dbReference>
<dbReference type="InterPro" id="IPR013848">
    <property type="entry name" value="Methylthiotransferase_N"/>
</dbReference>
<keyword evidence="5" id="KW-0479">Metal-binding</keyword>
<dbReference type="PROSITE" id="PS51449">
    <property type="entry name" value="MTTASE_N"/>
    <property type="match status" value="1"/>
</dbReference>
<evidence type="ECO:0000259" key="9">
    <source>
        <dbReference type="PROSITE" id="PS51918"/>
    </source>
</evidence>
<dbReference type="GO" id="GO:0051539">
    <property type="term" value="F:4 iron, 4 sulfur cluster binding"/>
    <property type="evidence" value="ECO:0007669"/>
    <property type="project" value="UniProtKB-KW"/>
</dbReference>
<dbReference type="InterPro" id="IPR020612">
    <property type="entry name" value="Methylthiotransferase_CS"/>
</dbReference>
<reference evidence="10" key="1">
    <citation type="journal article" date="2020" name="J. ISSAAS">
        <title>Lactobacilli and other gastrointestinal microbiota of Peromyscus leucopus, reservoir host for agents of Lyme disease and other zoonoses in North America.</title>
        <authorList>
            <person name="Milovic A."/>
            <person name="Bassam K."/>
            <person name="Shao H."/>
            <person name="Chatzistamou I."/>
            <person name="Tufts D.M."/>
            <person name="Diuk-Wasser M."/>
            <person name="Barbour A.G."/>
        </authorList>
    </citation>
    <scope>NUCLEOTIDE SEQUENCE</scope>
    <source>
        <strain evidence="10">LL90</strain>
    </source>
</reference>
<dbReference type="InterPro" id="IPR007197">
    <property type="entry name" value="rSAM"/>
</dbReference>
<sequence length="347" mass="39008">MVEVVTLGCRINSYESEILKEKFAKADNLVIINTCAVTKEAERQCRQTVRKLRKDNPQAKIVVTGCAAQVNPQMFAKMPEVDLVLGNKEKAALEDYLNGNLAEKTIVGDIFDYDGYDGYLITGFEGRQRAFVQVQQGCDHRCTYCIVPFARGNNRSVPEEKILEQINTLLAQGFDEICLTGVDVCSYRPSFSALVRRILEEFPQLPSLQFGSLDPAAIDDDFIALVEQYKNMLPVFHFSIQSGDNMILKRMGRRHSREDVINLCAKIRAVRPDAVFGADFICGFPTETAENFANTLKLVDEAGISRLHVFPYSERPGTPAARMPQVDVEERRERARILREKGENANG</sequence>
<proteinExistence type="predicted"/>
<keyword evidence="2" id="KW-0004">4Fe-4S</keyword>
<dbReference type="Pfam" id="PF04055">
    <property type="entry name" value="Radical_SAM"/>
    <property type="match status" value="1"/>
</dbReference>
<dbReference type="PROSITE" id="PS51918">
    <property type="entry name" value="RADICAL_SAM"/>
    <property type="match status" value="1"/>
</dbReference>
<evidence type="ECO:0000256" key="7">
    <source>
        <dbReference type="ARBA" id="ARBA00023014"/>
    </source>
</evidence>
<keyword evidence="6" id="KW-0408">Iron</keyword>
<evidence type="ECO:0000256" key="4">
    <source>
        <dbReference type="ARBA" id="ARBA00022691"/>
    </source>
</evidence>
<evidence type="ECO:0000313" key="10">
    <source>
        <dbReference type="EMBL" id="QIM10264.1"/>
    </source>
</evidence>
<keyword evidence="3" id="KW-0808">Transferase</keyword>
<accession>A0A6G8F1V7</accession>
<dbReference type="NCBIfam" id="TIGR00089">
    <property type="entry name" value="MiaB/RimO family radical SAM methylthiotransferase"/>
    <property type="match status" value="1"/>
</dbReference>
<dbReference type="InterPro" id="IPR038135">
    <property type="entry name" value="Methylthiotransferase_N_sf"/>
</dbReference>
<dbReference type="SUPFAM" id="SSF102114">
    <property type="entry name" value="Radical SAM enzymes"/>
    <property type="match status" value="1"/>
</dbReference>
<feature type="domain" description="Radical SAM core" evidence="9">
    <location>
        <begin position="124"/>
        <end position="347"/>
    </location>
</feature>
<dbReference type="InterPro" id="IPR006467">
    <property type="entry name" value="MiaB-like_bact"/>
</dbReference>
<organism evidence="10">
    <name type="scientific">uncultured Alphaproteobacteria bacterium</name>
    <dbReference type="NCBI Taxonomy" id="91750"/>
    <lineage>
        <taxon>Bacteria</taxon>
        <taxon>Pseudomonadati</taxon>
        <taxon>Pseudomonadota</taxon>
        <taxon>Alphaproteobacteria</taxon>
        <taxon>environmental samples</taxon>
    </lineage>
</organism>
<dbReference type="CDD" id="cd01335">
    <property type="entry name" value="Radical_SAM"/>
    <property type="match status" value="1"/>
</dbReference>
<dbReference type="Gene3D" id="3.40.50.12160">
    <property type="entry name" value="Methylthiotransferase, N-terminal domain"/>
    <property type="match status" value="1"/>
</dbReference>
<dbReference type="GO" id="GO:0035597">
    <property type="term" value="F:tRNA-2-methylthio-N(6)-dimethylallyladenosine(37) synthase activity"/>
    <property type="evidence" value="ECO:0007669"/>
    <property type="project" value="TreeGrafter"/>
</dbReference>
<evidence type="ECO:0000256" key="6">
    <source>
        <dbReference type="ARBA" id="ARBA00023004"/>
    </source>
</evidence>
<dbReference type="GO" id="GO:0005829">
    <property type="term" value="C:cytosol"/>
    <property type="evidence" value="ECO:0007669"/>
    <property type="project" value="TreeGrafter"/>
</dbReference>
<dbReference type="InterPro" id="IPR006638">
    <property type="entry name" value="Elp3/MiaA/NifB-like_rSAM"/>
</dbReference>
<evidence type="ECO:0000256" key="2">
    <source>
        <dbReference type="ARBA" id="ARBA00022485"/>
    </source>
</evidence>
<dbReference type="SMART" id="SM00729">
    <property type="entry name" value="Elp3"/>
    <property type="match status" value="1"/>
</dbReference>
<dbReference type="SFLD" id="SFLDG01082">
    <property type="entry name" value="B12-binding_domain_containing"/>
    <property type="match status" value="1"/>
</dbReference>
<evidence type="ECO:0000259" key="8">
    <source>
        <dbReference type="PROSITE" id="PS51449"/>
    </source>
</evidence>
<dbReference type="Pfam" id="PF00919">
    <property type="entry name" value="UPF0004"/>
    <property type="match status" value="1"/>
</dbReference>
<dbReference type="AlphaFoldDB" id="A0A6G8F1V7"/>
<keyword evidence="7" id="KW-0411">Iron-sulfur</keyword>
<dbReference type="PROSITE" id="PS01278">
    <property type="entry name" value="MTTASE_RADICAL"/>
    <property type="match status" value="1"/>
</dbReference>
<dbReference type="InterPro" id="IPR023404">
    <property type="entry name" value="rSAM_horseshoe"/>
</dbReference>
<dbReference type="InterPro" id="IPR058240">
    <property type="entry name" value="rSAM_sf"/>
</dbReference>
<dbReference type="NCBIfam" id="TIGR01579">
    <property type="entry name" value="MiaB-like-C"/>
    <property type="match status" value="1"/>
</dbReference>
<evidence type="ECO:0000256" key="5">
    <source>
        <dbReference type="ARBA" id="ARBA00022723"/>
    </source>
</evidence>
<name>A0A6G8F1V7_9PROT</name>
<dbReference type="SFLD" id="SFLDS00029">
    <property type="entry name" value="Radical_SAM"/>
    <property type="match status" value="1"/>
</dbReference>
<dbReference type="InterPro" id="IPR005839">
    <property type="entry name" value="Methylthiotransferase"/>
</dbReference>
<evidence type="ECO:0000256" key="3">
    <source>
        <dbReference type="ARBA" id="ARBA00022679"/>
    </source>
</evidence>
<protein>
    <submittedName>
        <fullName evidence="10">tRNA (N(6)-L-threonylcarbamoyladenosine(37)-C(2))-methylthiotran sferase MtaB</fullName>
    </submittedName>
</protein>
<dbReference type="Gene3D" id="3.80.30.20">
    <property type="entry name" value="tm_1862 like domain"/>
    <property type="match status" value="1"/>
</dbReference>
<dbReference type="PANTHER" id="PTHR43020">
    <property type="entry name" value="CDK5 REGULATORY SUBUNIT-ASSOCIATED PROTEIN 1"/>
    <property type="match status" value="1"/>
</dbReference>
<comment type="cofactor">
    <cofactor evidence="1">
        <name>[4Fe-4S] cluster</name>
        <dbReference type="ChEBI" id="CHEBI:49883"/>
    </cofactor>
</comment>
<feature type="domain" description="MTTase N-terminal" evidence="8">
    <location>
        <begin position="1"/>
        <end position="102"/>
    </location>
</feature>
<dbReference type="EMBL" id="MN990728">
    <property type="protein sequence ID" value="QIM10264.1"/>
    <property type="molecule type" value="Genomic_DNA"/>
</dbReference>
<dbReference type="GO" id="GO:0046872">
    <property type="term" value="F:metal ion binding"/>
    <property type="evidence" value="ECO:0007669"/>
    <property type="project" value="UniProtKB-KW"/>
</dbReference>
<gene>
    <name evidence="10" type="ORF">PlAlph_0180</name>
</gene>
<evidence type="ECO:0000256" key="1">
    <source>
        <dbReference type="ARBA" id="ARBA00001966"/>
    </source>
</evidence>